<feature type="compositionally biased region" description="Polar residues" evidence="1">
    <location>
        <begin position="315"/>
        <end position="330"/>
    </location>
</feature>
<dbReference type="EMBL" id="ML996097">
    <property type="protein sequence ID" value="KAF2741372.1"/>
    <property type="molecule type" value="Genomic_DNA"/>
</dbReference>
<comment type="caution">
    <text evidence="2">The sequence shown here is derived from an EMBL/GenBank/DDBJ whole genome shotgun (WGS) entry which is preliminary data.</text>
</comment>
<keyword evidence="3" id="KW-1185">Reference proteome</keyword>
<feature type="non-terminal residue" evidence="2">
    <location>
        <position position="1"/>
    </location>
</feature>
<feature type="compositionally biased region" description="Low complexity" evidence="1">
    <location>
        <begin position="486"/>
        <end position="497"/>
    </location>
</feature>
<feature type="compositionally biased region" description="Low complexity" evidence="1">
    <location>
        <begin position="394"/>
        <end position="408"/>
    </location>
</feature>
<feature type="region of interest" description="Disordered" evidence="1">
    <location>
        <begin position="35"/>
        <end position="55"/>
    </location>
</feature>
<feature type="region of interest" description="Disordered" evidence="1">
    <location>
        <begin position="72"/>
        <end position="97"/>
    </location>
</feature>
<feature type="compositionally biased region" description="Polar residues" evidence="1">
    <location>
        <begin position="376"/>
        <end position="390"/>
    </location>
</feature>
<organism evidence="2 3">
    <name type="scientific">Polyplosphaeria fusca</name>
    <dbReference type="NCBI Taxonomy" id="682080"/>
    <lineage>
        <taxon>Eukaryota</taxon>
        <taxon>Fungi</taxon>
        <taxon>Dikarya</taxon>
        <taxon>Ascomycota</taxon>
        <taxon>Pezizomycotina</taxon>
        <taxon>Dothideomycetes</taxon>
        <taxon>Pleosporomycetidae</taxon>
        <taxon>Pleosporales</taxon>
        <taxon>Tetraplosphaeriaceae</taxon>
        <taxon>Polyplosphaeria</taxon>
    </lineage>
</organism>
<dbReference type="Proteomes" id="UP000799444">
    <property type="component" value="Unassembled WGS sequence"/>
</dbReference>
<sequence length="529" mass="56481">RDRSNRSGRGQVEHNVLEGLPINQYREVEVTLGLNQSEDKQADKDHWPELPLPRDFHMLPEHSQQLLRAARRGRVFKPPVPQEEDRENLDDEEEQKDVQKGFSVKKYIKIARHLEDAEPEYLAKRRKGLPSQYVPVNGVATLQQAPLRETKVKKLDAEGNVTVYKALVPEGQTVEGEVQPTDIIAEAAPVAAAPGTIVEGVGIVNAEGVVVPADLAQQTPPRRKPPPPKKKKNRGPGRGHKKVVFAEGSVEQGTPASGSDLLAVPGIKQEGGSVEPSVDGDTPMADAADEDEGDEGEEDEGSDHDDREDADRSVTPGQSATPSKSTTEPTAQPVLVATTESTPAAPEVPSAPAIDSLPLDVSAAADPPASIEETPAESTSLPFSQEQTTESLARDPSSSPDLPLISHSRQNSLNQLPTAPPLNLGSSLDEITSTETAITEPMVTEPIVAETVPMEPVAVEAVSAKPVPEEPAPVSSIVAETTITDPAPVAPAEPEIPQLEDTQHSEGEPDLLGDLERHLEKDSESMAGS</sequence>
<dbReference type="OrthoDB" id="275715at2759"/>
<feature type="region of interest" description="Disordered" evidence="1">
    <location>
        <begin position="214"/>
        <end position="429"/>
    </location>
</feature>
<feature type="compositionally biased region" description="Basic residues" evidence="1">
    <location>
        <begin position="221"/>
        <end position="243"/>
    </location>
</feature>
<protein>
    <submittedName>
        <fullName evidence="2">Uncharacterized protein</fullName>
    </submittedName>
</protein>
<feature type="region of interest" description="Disordered" evidence="1">
    <location>
        <begin position="483"/>
        <end position="529"/>
    </location>
</feature>
<gene>
    <name evidence="2" type="ORF">EJ04DRAFT_423092</name>
</gene>
<feature type="compositionally biased region" description="Acidic residues" evidence="1">
    <location>
        <begin position="82"/>
        <end position="95"/>
    </location>
</feature>
<proteinExistence type="predicted"/>
<evidence type="ECO:0000313" key="3">
    <source>
        <dbReference type="Proteomes" id="UP000799444"/>
    </source>
</evidence>
<evidence type="ECO:0000256" key="1">
    <source>
        <dbReference type="SAM" id="MobiDB-lite"/>
    </source>
</evidence>
<feature type="compositionally biased region" description="Basic and acidic residues" evidence="1">
    <location>
        <begin position="514"/>
        <end position="529"/>
    </location>
</feature>
<feature type="compositionally biased region" description="Basic and acidic residues" evidence="1">
    <location>
        <begin position="37"/>
        <end position="55"/>
    </location>
</feature>
<feature type="compositionally biased region" description="Acidic residues" evidence="1">
    <location>
        <begin position="287"/>
        <end position="303"/>
    </location>
</feature>
<reference evidence="2" key="1">
    <citation type="journal article" date="2020" name="Stud. Mycol.">
        <title>101 Dothideomycetes genomes: a test case for predicting lifestyles and emergence of pathogens.</title>
        <authorList>
            <person name="Haridas S."/>
            <person name="Albert R."/>
            <person name="Binder M."/>
            <person name="Bloem J."/>
            <person name="Labutti K."/>
            <person name="Salamov A."/>
            <person name="Andreopoulos B."/>
            <person name="Baker S."/>
            <person name="Barry K."/>
            <person name="Bills G."/>
            <person name="Bluhm B."/>
            <person name="Cannon C."/>
            <person name="Castanera R."/>
            <person name="Culley D."/>
            <person name="Daum C."/>
            <person name="Ezra D."/>
            <person name="Gonzalez J."/>
            <person name="Henrissat B."/>
            <person name="Kuo A."/>
            <person name="Liang C."/>
            <person name="Lipzen A."/>
            <person name="Lutzoni F."/>
            <person name="Magnuson J."/>
            <person name="Mondo S."/>
            <person name="Nolan M."/>
            <person name="Ohm R."/>
            <person name="Pangilinan J."/>
            <person name="Park H.-J."/>
            <person name="Ramirez L."/>
            <person name="Alfaro M."/>
            <person name="Sun H."/>
            <person name="Tritt A."/>
            <person name="Yoshinaga Y."/>
            <person name="Zwiers L.-H."/>
            <person name="Turgeon B."/>
            <person name="Goodwin S."/>
            <person name="Spatafora J."/>
            <person name="Crous P."/>
            <person name="Grigoriev I."/>
        </authorList>
    </citation>
    <scope>NUCLEOTIDE SEQUENCE</scope>
    <source>
        <strain evidence="2">CBS 125425</strain>
    </source>
</reference>
<accession>A0A9P4V652</accession>
<dbReference type="AlphaFoldDB" id="A0A9P4V652"/>
<name>A0A9P4V652_9PLEO</name>
<evidence type="ECO:0000313" key="2">
    <source>
        <dbReference type="EMBL" id="KAF2741372.1"/>
    </source>
</evidence>